<evidence type="ECO:0000313" key="3">
    <source>
        <dbReference type="EMBL" id="ODV85842.1"/>
    </source>
</evidence>
<dbReference type="PIRSF" id="PIRSF036995">
    <property type="entry name" value="RSM24"/>
    <property type="match status" value="1"/>
</dbReference>
<keyword evidence="1" id="KW-0687">Ribonucleoprotein</keyword>
<dbReference type="Pfam" id="PF10213">
    <property type="entry name" value="MRP-S28"/>
    <property type="match status" value="1"/>
</dbReference>
<keyword evidence="1" id="KW-0689">Ribosomal protein</keyword>
<gene>
    <name evidence="3" type="ORF">CANARDRAFT_7205</name>
</gene>
<dbReference type="PANTHER" id="PTHR13490">
    <property type="entry name" value="MITOCHONDRIAL 28S RIBOSOMAL PROTEIN S28"/>
    <property type="match status" value="1"/>
</dbReference>
<keyword evidence="1" id="KW-0496">Mitochondrion</keyword>
<evidence type="ECO:0000259" key="2">
    <source>
        <dbReference type="Pfam" id="PF10213"/>
    </source>
</evidence>
<keyword evidence="4" id="KW-1185">Reference proteome</keyword>
<dbReference type="PANTHER" id="PTHR13490:SF0">
    <property type="entry name" value="SMALL RIBOSOMAL SUBUNIT PROTEIN MS35"/>
    <property type="match status" value="1"/>
</dbReference>
<evidence type="ECO:0000256" key="1">
    <source>
        <dbReference type="PIRNR" id="PIRNR036995"/>
    </source>
</evidence>
<comment type="subcellular location">
    <subcellularLocation>
        <location evidence="1">Mitochondrion</location>
    </subcellularLocation>
</comment>
<dbReference type="OrthoDB" id="283424at2759"/>
<dbReference type="InterPro" id="IPR017081">
    <property type="entry name" value="Ribosomal_mS35"/>
</dbReference>
<dbReference type="GO" id="GO:0005763">
    <property type="term" value="C:mitochondrial small ribosomal subunit"/>
    <property type="evidence" value="ECO:0007669"/>
    <property type="project" value="UniProtKB-UniRule"/>
</dbReference>
<dbReference type="EMBL" id="KV453851">
    <property type="protein sequence ID" value="ODV85842.1"/>
    <property type="molecule type" value="Genomic_DNA"/>
</dbReference>
<accession>A0A1E4T297</accession>
<comment type="similarity">
    <text evidence="1">Belongs to the mitochondrion-specific ribosomal protein mS35 family.</text>
</comment>
<proteinExistence type="inferred from homology"/>
<sequence length="350" mass="40719">MLTRTLLNNSKRLAVFNQTASIANRQFTKSSIAQDNKKLDELDEKLQALQRESSYNLNDNSLLLRPDLWKGLPDKKIMELYKKRVSFLGKDYKRSKVELDALLSTTQDPYQASVVETMYYETEADQFAADEETNWDDFFTEGEFMDDADEPHEYDEYPTAAQDIVRDFRDQMKFNRIAAYELPFLTQYRQEYIPPAPTEKPVTYRYTSYLGDVHPADRKVVVSLKVADLNLSSVESHKFKLLAGVRYDNTTDVFKMSSEKFLEPAQNASFLSDILDELITESKKEPEYFSDVPLDTRHTTAKYSKKSRRNLKTYKFPDSWKKPIDKMDRTVDLAGELLIPSFGRNLKNKN</sequence>
<dbReference type="GO" id="GO:0003735">
    <property type="term" value="F:structural constituent of ribosome"/>
    <property type="evidence" value="ECO:0007669"/>
    <property type="project" value="UniProtKB-UniRule"/>
</dbReference>
<dbReference type="AlphaFoldDB" id="A0A1E4T297"/>
<reference evidence="4" key="1">
    <citation type="submission" date="2016-04" db="EMBL/GenBank/DDBJ databases">
        <title>Comparative genomics of biotechnologically important yeasts.</title>
        <authorList>
            <consortium name="DOE Joint Genome Institute"/>
            <person name="Riley R."/>
            <person name="Haridas S."/>
            <person name="Wolfe K.H."/>
            <person name="Lopes M.R."/>
            <person name="Hittinger C.T."/>
            <person name="Goker M."/>
            <person name="Salamov A."/>
            <person name="Wisecaver J."/>
            <person name="Long T.M."/>
            <person name="Aerts A.L."/>
            <person name="Barry K."/>
            <person name="Choi C."/>
            <person name="Clum A."/>
            <person name="Coughlan A.Y."/>
            <person name="Deshpande S."/>
            <person name="Douglass A.P."/>
            <person name="Hanson S.J."/>
            <person name="Klenk H.-P."/>
            <person name="Labutti K."/>
            <person name="Lapidus A."/>
            <person name="Lindquist E."/>
            <person name="Lipzen A."/>
            <person name="Meier-Kolthoff J.P."/>
            <person name="Ohm R.A."/>
            <person name="Otillar R.P."/>
            <person name="Pangilinan J."/>
            <person name="Peng Y."/>
            <person name="Rokas A."/>
            <person name="Rosa C.A."/>
            <person name="Scheuner C."/>
            <person name="Sibirny A.A."/>
            <person name="Slot J.C."/>
            <person name="Stielow J.B."/>
            <person name="Sun H."/>
            <person name="Kurtzman C.P."/>
            <person name="Blackwell M."/>
            <person name="Grigoriev I.V."/>
            <person name="Jeffries T.W."/>
        </authorList>
    </citation>
    <scope>NUCLEOTIDE SEQUENCE [LARGE SCALE GENOMIC DNA]</scope>
    <source>
        <strain evidence="4">NRRL YB-2248</strain>
    </source>
</reference>
<dbReference type="GO" id="GO:0032543">
    <property type="term" value="P:mitochondrial translation"/>
    <property type="evidence" value="ECO:0007669"/>
    <property type="project" value="UniProtKB-UniRule"/>
</dbReference>
<dbReference type="InterPro" id="IPR019349">
    <property type="entry name" value="Ribosomal_mS35_mit"/>
</dbReference>
<dbReference type="Proteomes" id="UP000094801">
    <property type="component" value="Unassembled WGS sequence"/>
</dbReference>
<name>A0A1E4T297_9ASCO</name>
<evidence type="ECO:0000313" key="4">
    <source>
        <dbReference type="Proteomes" id="UP000094801"/>
    </source>
</evidence>
<feature type="domain" description="Small ribosomal subunit protein mS35 mitochondrial conserved" evidence="2">
    <location>
        <begin position="192"/>
        <end position="321"/>
    </location>
</feature>
<dbReference type="InterPro" id="IPR039848">
    <property type="entry name" value="Ribosomal_mS35_mt"/>
</dbReference>
<protein>
    <recommendedName>
        <fullName evidence="1">Small ribosomal subunit protein mS35</fullName>
    </recommendedName>
    <alternativeName>
        <fullName evidence="1">37S ribosomal protein S24, mitochondrial</fullName>
    </alternativeName>
</protein>
<dbReference type="STRING" id="983967.A0A1E4T297"/>
<organism evidence="3 4">
    <name type="scientific">[Candida] arabinofermentans NRRL YB-2248</name>
    <dbReference type="NCBI Taxonomy" id="983967"/>
    <lineage>
        <taxon>Eukaryota</taxon>
        <taxon>Fungi</taxon>
        <taxon>Dikarya</taxon>
        <taxon>Ascomycota</taxon>
        <taxon>Saccharomycotina</taxon>
        <taxon>Pichiomycetes</taxon>
        <taxon>Pichiales</taxon>
        <taxon>Pichiaceae</taxon>
        <taxon>Ogataea</taxon>
        <taxon>Ogataea/Candida clade</taxon>
    </lineage>
</organism>
<comment type="function">
    <text evidence="1">Component of the mitochondrial ribosome (mitoribosome), a dedicated translation machinery responsible for the synthesis of mitochondrial genome-encoded proteins, including at least some of the essential transmembrane subunits of the mitochondrial respiratory chain. The mitoribosomes are attached to the mitochondrial inner membrane and translation products are cotranslationally integrated into the membrane.</text>
</comment>